<name>A0A1Q9BYY1_SYMMI</name>
<accession>A0A1Q9BYY1</accession>
<evidence type="ECO:0000256" key="2">
    <source>
        <dbReference type="SAM" id="SignalP"/>
    </source>
</evidence>
<keyword evidence="2" id="KW-0732">Signal</keyword>
<comment type="caution">
    <text evidence="3">The sequence shown here is derived from an EMBL/GenBank/DDBJ whole genome shotgun (WGS) entry which is preliminary data.</text>
</comment>
<dbReference type="EMBL" id="LSRX01002225">
    <property type="protein sequence ID" value="OLP75882.1"/>
    <property type="molecule type" value="Genomic_DNA"/>
</dbReference>
<protein>
    <submittedName>
        <fullName evidence="3">Uncharacterized protein</fullName>
    </submittedName>
</protein>
<proteinExistence type="predicted"/>
<feature type="chain" id="PRO_5012209513" evidence="2">
    <location>
        <begin position="26"/>
        <end position="383"/>
    </location>
</feature>
<feature type="compositionally biased region" description="Gly residues" evidence="1">
    <location>
        <begin position="362"/>
        <end position="376"/>
    </location>
</feature>
<feature type="signal peptide" evidence="2">
    <location>
        <begin position="1"/>
        <end position="25"/>
    </location>
</feature>
<feature type="compositionally biased region" description="Basic and acidic residues" evidence="1">
    <location>
        <begin position="312"/>
        <end position="337"/>
    </location>
</feature>
<dbReference type="AlphaFoldDB" id="A0A1Q9BYY1"/>
<feature type="region of interest" description="Disordered" evidence="1">
    <location>
        <begin position="312"/>
        <end position="383"/>
    </location>
</feature>
<gene>
    <name evidence="3" type="ORF">AK812_SmicGene44257</name>
</gene>
<dbReference type="Proteomes" id="UP000186817">
    <property type="component" value="Unassembled WGS sequence"/>
</dbReference>
<organism evidence="3 4">
    <name type="scientific">Symbiodinium microadriaticum</name>
    <name type="common">Dinoflagellate</name>
    <name type="synonym">Zooxanthella microadriatica</name>
    <dbReference type="NCBI Taxonomy" id="2951"/>
    <lineage>
        <taxon>Eukaryota</taxon>
        <taxon>Sar</taxon>
        <taxon>Alveolata</taxon>
        <taxon>Dinophyceae</taxon>
        <taxon>Suessiales</taxon>
        <taxon>Symbiodiniaceae</taxon>
        <taxon>Symbiodinium</taxon>
    </lineage>
</organism>
<keyword evidence="4" id="KW-1185">Reference proteome</keyword>
<evidence type="ECO:0000313" key="3">
    <source>
        <dbReference type="EMBL" id="OLP75882.1"/>
    </source>
</evidence>
<feature type="region of interest" description="Disordered" evidence="1">
    <location>
        <begin position="24"/>
        <end position="78"/>
    </location>
</feature>
<sequence>MAGFQLVGVMAMVCWLAAVTGTAKAGGEPGAGGSPVDGSGSDSEARDGAPVGSSEAAVPDSGVVPVEEASPAGSDSDVQAEAILRLAERAAEERRREALRAAEREEAADIERRNRARWREIETERLRKEVEAQMQPVMEEEIRRRVQLQLESARSEELQNPFLVRALAVLIELLQEARQDRLLSQADRQDGILRQLMNALAETQNAHSRMLNEIATILGQQMASQMASGTRPPPKPEPAPGGSSAGVAGALTPSVLFRNIPRNDQGKLVRCGKCHGCYIVATNSRSRAHCEQWGRLFDEDCKEPKAEIAVDKSDRADKADKSKKADKADKADSEERSKRKRKREEKKKPLREAPDNEPLGKGPKGPGSPDGDGMGGLLEVSWW</sequence>
<reference evidence="3 4" key="1">
    <citation type="submission" date="2016-02" db="EMBL/GenBank/DDBJ databases">
        <title>Genome analysis of coral dinoflagellate symbionts highlights evolutionary adaptations to a symbiotic lifestyle.</title>
        <authorList>
            <person name="Aranda M."/>
            <person name="Li Y."/>
            <person name="Liew Y.J."/>
            <person name="Baumgarten S."/>
            <person name="Simakov O."/>
            <person name="Wilson M."/>
            <person name="Piel J."/>
            <person name="Ashoor H."/>
            <person name="Bougouffa S."/>
            <person name="Bajic V.B."/>
            <person name="Ryu T."/>
            <person name="Ravasi T."/>
            <person name="Bayer T."/>
            <person name="Micklem G."/>
            <person name="Kim H."/>
            <person name="Bhak J."/>
            <person name="Lajeunesse T.C."/>
            <person name="Voolstra C.R."/>
        </authorList>
    </citation>
    <scope>NUCLEOTIDE SEQUENCE [LARGE SCALE GENOMIC DNA]</scope>
    <source>
        <strain evidence="3 4">CCMP2467</strain>
    </source>
</reference>
<evidence type="ECO:0000256" key="1">
    <source>
        <dbReference type="SAM" id="MobiDB-lite"/>
    </source>
</evidence>
<feature type="region of interest" description="Disordered" evidence="1">
    <location>
        <begin position="222"/>
        <end position="247"/>
    </location>
</feature>
<evidence type="ECO:0000313" key="4">
    <source>
        <dbReference type="Proteomes" id="UP000186817"/>
    </source>
</evidence>